<reference evidence="2 3" key="1">
    <citation type="submission" date="2015-11" db="EMBL/GenBank/DDBJ databases">
        <title>Genomes and virulence difference between two physiological races of Phytophthora nicotianae.</title>
        <authorList>
            <person name="Liu H."/>
            <person name="Ma X."/>
            <person name="Yu H."/>
            <person name="Fang D."/>
            <person name="Li Y."/>
            <person name="Wang X."/>
            <person name="Wang W."/>
            <person name="Dong Y."/>
            <person name="Xiao B."/>
        </authorList>
    </citation>
    <scope>NUCLEOTIDE SEQUENCE [LARGE SCALE GENOMIC DNA]</scope>
    <source>
        <strain evidence="3">race 0</strain>
    </source>
</reference>
<feature type="compositionally biased region" description="Polar residues" evidence="1">
    <location>
        <begin position="8"/>
        <end position="23"/>
    </location>
</feature>
<dbReference type="InterPro" id="IPR023213">
    <property type="entry name" value="CAT-like_dom_sf"/>
</dbReference>
<gene>
    <name evidence="2" type="ORF">AM587_10005897</name>
</gene>
<dbReference type="EMBL" id="LNFO01001629">
    <property type="protein sequence ID" value="KUF89760.1"/>
    <property type="molecule type" value="Genomic_DNA"/>
</dbReference>
<name>A0A0W8D017_PHYNI</name>
<feature type="region of interest" description="Disordered" evidence="1">
    <location>
        <begin position="1"/>
        <end position="23"/>
    </location>
</feature>
<protein>
    <submittedName>
        <fullName evidence="2">Uncharacterized protein</fullName>
    </submittedName>
</protein>
<dbReference type="OrthoDB" id="161730at2759"/>
<evidence type="ECO:0000313" key="2">
    <source>
        <dbReference type="EMBL" id="KUF89760.1"/>
    </source>
</evidence>
<dbReference type="InterPro" id="IPR052058">
    <property type="entry name" value="Alcohol_O-acetyltransferase"/>
</dbReference>
<comment type="caution">
    <text evidence="2">The sequence shown here is derived from an EMBL/GenBank/DDBJ whole genome shotgun (WGS) entry which is preliminary data.</text>
</comment>
<dbReference type="AlphaFoldDB" id="A0A0W8D017"/>
<dbReference type="PANTHER" id="PTHR28037:SF1">
    <property type="entry name" value="ALCOHOL O-ACETYLTRANSFERASE 1-RELATED"/>
    <property type="match status" value="1"/>
</dbReference>
<dbReference type="PANTHER" id="PTHR28037">
    <property type="entry name" value="ALCOHOL O-ACETYLTRANSFERASE 1-RELATED"/>
    <property type="match status" value="1"/>
</dbReference>
<accession>A0A0W8D017</accession>
<sequence>MKARKTSVRFSSSGGNENLTTDALKTAPTPTELTVERIPALVREGPWTKLKWMVVVAADCGHGDADASDYAACYRIDRSEYKLQAVEASDELIQRANEVDAFCQSLRPGPLQEIVNKQVTRLREAAQHLRSPSSRLDAELVGMGIEKPRTRTVPIRVTPFMGSALARAASKVGVNAKKHQGVNSVRKAAKPLYRWEKRRFFRGSTVAQPNVAVSKANAGRKPNAVEESILDDVDEAGMELHPCSEPGHYSRSSSNKTSTATATASSFEFQIILTEEEFKALKPAVHSSIFFNLRNQSPISSAMTHPTIPLYGYERFFAMDPDSSAKLAHVATLRGDIPGFLQHLPQAVLQTFNRHPKMRASILPGSSPQKAMICAPLADVSELKSLLTIHECSVDEEERAEQERINAAMDNSTVPHLRWMEFVQSECEKPLDREKSFPFYLVVRVDKSTSTFARLILFADHYMSDATSGAVILREILQTVSKLSGSSSEELPKELPLRESLYEGTHYVNAWMNVVHEAVSKYVMQPLMNFDTNAFVPLLPIQTESQLDFAGTPPTPANQSFALFAQGSEASMRSAMARCKEEHVSLQGAIIAATTMAFGLTKHEGSMRDCTEPLQLRMDVMGDMRQQVALNPVKRGLFDSFLPQTKGLNCETPVGLYSTPTDLVFTSSEGVDPHGMSFWDVARKADHEWECALLGHELKMQSMFVNEVLNAENRTDSGLSVANCALNDVTLSYLDCSDAASTPFPSELPLGSNNLSVEDLHVYNSHPSLSSTSKLFVTALSHFDYALMYKLETDVAYKLFDWMVRCTERIGEYREQDTFAQAADRLAGVAEADETLEIAVESTPTTAEAVAVTDADSSEAGSFQQNSEG</sequence>
<evidence type="ECO:0000313" key="3">
    <source>
        <dbReference type="Proteomes" id="UP000052943"/>
    </source>
</evidence>
<evidence type="ECO:0000256" key="1">
    <source>
        <dbReference type="SAM" id="MobiDB-lite"/>
    </source>
</evidence>
<dbReference type="SUPFAM" id="SSF52777">
    <property type="entry name" value="CoA-dependent acyltransferases"/>
    <property type="match status" value="1"/>
</dbReference>
<proteinExistence type="predicted"/>
<organism evidence="2 3">
    <name type="scientific">Phytophthora nicotianae</name>
    <name type="common">Potato buckeye rot agent</name>
    <name type="synonym">Phytophthora parasitica</name>
    <dbReference type="NCBI Taxonomy" id="4792"/>
    <lineage>
        <taxon>Eukaryota</taxon>
        <taxon>Sar</taxon>
        <taxon>Stramenopiles</taxon>
        <taxon>Oomycota</taxon>
        <taxon>Peronosporomycetes</taxon>
        <taxon>Peronosporales</taxon>
        <taxon>Peronosporaceae</taxon>
        <taxon>Phytophthora</taxon>
    </lineage>
</organism>
<dbReference type="Gene3D" id="3.30.559.10">
    <property type="entry name" value="Chloramphenicol acetyltransferase-like domain"/>
    <property type="match status" value="1"/>
</dbReference>
<dbReference type="Proteomes" id="UP000052943">
    <property type="component" value="Unassembled WGS sequence"/>
</dbReference>